<dbReference type="GO" id="GO:0006096">
    <property type="term" value="P:glycolytic process"/>
    <property type="evidence" value="ECO:0007669"/>
    <property type="project" value="UniProtKB-KW"/>
</dbReference>
<dbReference type="Gene3D" id="3.40.367.20">
    <property type="match status" value="2"/>
</dbReference>
<dbReference type="SUPFAM" id="SSF53067">
    <property type="entry name" value="Actin-like ATPase domain"/>
    <property type="match status" value="1"/>
</dbReference>
<evidence type="ECO:0000256" key="2">
    <source>
        <dbReference type="RuleBase" id="RU362007"/>
    </source>
</evidence>
<comment type="pathway">
    <text evidence="1">Carbohydrate degradation; glycolysis; D-glyceraldehyde 3-phosphate and glycerone phosphate from D-glucose: step 1/4.</text>
</comment>
<protein>
    <recommendedName>
        <fullName evidence="2">Phosphotransferase</fullName>
        <ecNumber evidence="2">2.7.1.-</ecNumber>
    </recommendedName>
</protein>
<gene>
    <name evidence="4" type="ORF">TELCIR_17819</name>
</gene>
<comment type="similarity">
    <text evidence="2">Belongs to the hexokinase family.</text>
</comment>
<organism evidence="4 5">
    <name type="scientific">Teladorsagia circumcincta</name>
    <name type="common">Brown stomach worm</name>
    <name type="synonym">Ostertagia circumcincta</name>
    <dbReference type="NCBI Taxonomy" id="45464"/>
    <lineage>
        <taxon>Eukaryota</taxon>
        <taxon>Metazoa</taxon>
        <taxon>Ecdysozoa</taxon>
        <taxon>Nematoda</taxon>
        <taxon>Chromadorea</taxon>
        <taxon>Rhabditida</taxon>
        <taxon>Rhabditina</taxon>
        <taxon>Rhabditomorpha</taxon>
        <taxon>Strongyloidea</taxon>
        <taxon>Trichostrongylidae</taxon>
        <taxon>Teladorsagia</taxon>
    </lineage>
</organism>
<keyword evidence="2" id="KW-0067">ATP-binding</keyword>
<evidence type="ECO:0000313" key="5">
    <source>
        <dbReference type="Proteomes" id="UP000230423"/>
    </source>
</evidence>
<dbReference type="GO" id="GO:0001678">
    <property type="term" value="P:intracellular glucose homeostasis"/>
    <property type="evidence" value="ECO:0007669"/>
    <property type="project" value="InterPro"/>
</dbReference>
<dbReference type="GO" id="GO:0008865">
    <property type="term" value="F:fructokinase activity"/>
    <property type="evidence" value="ECO:0007669"/>
    <property type="project" value="TreeGrafter"/>
</dbReference>
<name>A0A2G9TTT6_TELCI</name>
<dbReference type="GO" id="GO:0005739">
    <property type="term" value="C:mitochondrion"/>
    <property type="evidence" value="ECO:0007669"/>
    <property type="project" value="TreeGrafter"/>
</dbReference>
<proteinExistence type="inferred from homology"/>
<evidence type="ECO:0000256" key="1">
    <source>
        <dbReference type="ARBA" id="ARBA00004888"/>
    </source>
</evidence>
<dbReference type="InterPro" id="IPR043129">
    <property type="entry name" value="ATPase_NBD"/>
</dbReference>
<sequence length="111" mass="12800">MIIDTEWGGFGDSGEAEYLRTQYDKIVDHRSDHPGSYRDDWGTYSNTKQIMEELGIEDYSFSDILLFREVCLVVSRRSANLIAADMQPLSLRPVMRDIMECFFHTELPSLG</sequence>
<feature type="domain" description="Hexokinase C-terminal" evidence="3">
    <location>
        <begin position="39"/>
        <end position="86"/>
    </location>
</feature>
<dbReference type="Proteomes" id="UP000230423">
    <property type="component" value="Unassembled WGS sequence"/>
</dbReference>
<dbReference type="OrthoDB" id="419537at2759"/>
<dbReference type="PANTHER" id="PTHR19443">
    <property type="entry name" value="HEXOKINASE"/>
    <property type="match status" value="1"/>
</dbReference>
<dbReference type="EMBL" id="KZ354996">
    <property type="protein sequence ID" value="PIO60680.1"/>
    <property type="molecule type" value="Genomic_DNA"/>
</dbReference>
<keyword evidence="2" id="KW-0808">Transferase</keyword>
<keyword evidence="2" id="KW-0547">Nucleotide-binding</keyword>
<dbReference type="GO" id="GO:0005829">
    <property type="term" value="C:cytosol"/>
    <property type="evidence" value="ECO:0007669"/>
    <property type="project" value="TreeGrafter"/>
</dbReference>
<keyword evidence="5" id="KW-1185">Reference proteome</keyword>
<dbReference type="EC" id="2.7.1.-" evidence="2"/>
<dbReference type="GO" id="GO:0004340">
    <property type="term" value="F:glucokinase activity"/>
    <property type="evidence" value="ECO:0007669"/>
    <property type="project" value="TreeGrafter"/>
</dbReference>
<dbReference type="InterPro" id="IPR022673">
    <property type="entry name" value="Hexokinase_C"/>
</dbReference>
<dbReference type="GO" id="GO:0006006">
    <property type="term" value="P:glucose metabolic process"/>
    <property type="evidence" value="ECO:0007669"/>
    <property type="project" value="TreeGrafter"/>
</dbReference>
<accession>A0A2G9TTT6</accession>
<dbReference type="GO" id="GO:0005524">
    <property type="term" value="F:ATP binding"/>
    <property type="evidence" value="ECO:0007669"/>
    <property type="project" value="UniProtKB-UniRule"/>
</dbReference>
<dbReference type="GO" id="GO:0005536">
    <property type="term" value="F:D-glucose binding"/>
    <property type="evidence" value="ECO:0007669"/>
    <property type="project" value="InterPro"/>
</dbReference>
<keyword evidence="2" id="KW-0324">Glycolysis</keyword>
<dbReference type="PANTHER" id="PTHR19443:SF77">
    <property type="entry name" value="PHOSPHOTRANSFERASE"/>
    <property type="match status" value="1"/>
</dbReference>
<reference evidence="4 5" key="1">
    <citation type="submission" date="2015-09" db="EMBL/GenBank/DDBJ databases">
        <title>Draft genome of the parasitic nematode Teladorsagia circumcincta isolate WARC Sus (inbred).</title>
        <authorList>
            <person name="Mitreva M."/>
        </authorList>
    </citation>
    <scope>NUCLEOTIDE SEQUENCE [LARGE SCALE GENOMIC DNA]</scope>
    <source>
        <strain evidence="4 5">S</strain>
    </source>
</reference>
<evidence type="ECO:0000259" key="3">
    <source>
        <dbReference type="Pfam" id="PF03727"/>
    </source>
</evidence>
<evidence type="ECO:0000313" key="4">
    <source>
        <dbReference type="EMBL" id="PIO60680.1"/>
    </source>
</evidence>
<dbReference type="InterPro" id="IPR001312">
    <property type="entry name" value="Hexokinase"/>
</dbReference>
<dbReference type="AlphaFoldDB" id="A0A2G9TTT6"/>
<keyword evidence="2 4" id="KW-0418">Kinase</keyword>
<feature type="domain" description="Hexokinase C-terminal" evidence="3">
    <location>
        <begin position="1"/>
        <end position="37"/>
    </location>
</feature>
<dbReference type="Pfam" id="PF03727">
    <property type="entry name" value="Hexokinase_2"/>
    <property type="match status" value="2"/>
</dbReference>